<feature type="signal peptide" evidence="1">
    <location>
        <begin position="1"/>
        <end position="29"/>
    </location>
</feature>
<keyword evidence="1" id="KW-0732">Signal</keyword>
<reference evidence="2 3" key="1">
    <citation type="submission" date="2019-09" db="EMBL/GenBank/DDBJ databases">
        <title>Draft genome sequence of Acinetobacter tandoii W4-4-4 isolated from environmental water sample.</title>
        <authorList>
            <person name="Wee S.K."/>
            <person name="Yan B."/>
            <person name="Mustaffa S.B."/>
            <person name="Yap E.P.H."/>
        </authorList>
    </citation>
    <scope>NUCLEOTIDE SEQUENCE [LARGE SCALE GENOMIC DNA]</scope>
    <source>
        <strain evidence="2 3">W4-4-4</strain>
    </source>
</reference>
<protein>
    <submittedName>
        <fullName evidence="2">Uncharacterized protein</fullName>
    </submittedName>
</protein>
<comment type="caution">
    <text evidence="2">The sequence shown here is derived from an EMBL/GenBank/DDBJ whole genome shotgun (WGS) entry which is preliminary data.</text>
</comment>
<dbReference type="Proteomes" id="UP000325788">
    <property type="component" value="Unassembled WGS sequence"/>
</dbReference>
<evidence type="ECO:0000256" key="1">
    <source>
        <dbReference type="SAM" id="SignalP"/>
    </source>
</evidence>
<gene>
    <name evidence="2" type="ORF">F4W09_05135</name>
</gene>
<name>A0A5N4WPF0_9GAMM</name>
<dbReference type="EMBL" id="VXLD01000002">
    <property type="protein sequence ID" value="KAB1858120.1"/>
    <property type="molecule type" value="Genomic_DNA"/>
</dbReference>
<organism evidence="2 3">
    <name type="scientific">Acinetobacter tandoii</name>
    <dbReference type="NCBI Taxonomy" id="202954"/>
    <lineage>
        <taxon>Bacteria</taxon>
        <taxon>Pseudomonadati</taxon>
        <taxon>Pseudomonadota</taxon>
        <taxon>Gammaproteobacteria</taxon>
        <taxon>Moraxellales</taxon>
        <taxon>Moraxellaceae</taxon>
        <taxon>Acinetobacter</taxon>
    </lineage>
</organism>
<dbReference type="RefSeq" id="WP_151504219.1">
    <property type="nucleotide sequence ID" value="NZ_VXLD01000002.1"/>
</dbReference>
<evidence type="ECO:0000313" key="2">
    <source>
        <dbReference type="EMBL" id="KAB1858120.1"/>
    </source>
</evidence>
<evidence type="ECO:0000313" key="3">
    <source>
        <dbReference type="Proteomes" id="UP000325788"/>
    </source>
</evidence>
<feature type="chain" id="PRO_5024432677" evidence="1">
    <location>
        <begin position="30"/>
        <end position="149"/>
    </location>
</feature>
<sequence length="149" mass="16320">MSLSLMKKPAIRQSLAVTMATLMMTVTHAASAEQEEIAQLRVDAEALKALIQQNFPQVKQAPLVSNTIKLKTTISTVVEKTPVHSATTTVNTTYQFHPKGQSTLGDGLMLANDMNNFADNLASTDVVQIKTLQQGWRNMMPVTLGMKYV</sequence>
<dbReference type="AlphaFoldDB" id="A0A5N4WPF0"/>
<accession>A0A5N4WPF0</accession>
<proteinExistence type="predicted"/>